<dbReference type="EMBL" id="QGMZ01000029">
    <property type="protein sequence ID" value="PWR71808.1"/>
    <property type="molecule type" value="Genomic_DNA"/>
</dbReference>
<dbReference type="InterPro" id="IPR002545">
    <property type="entry name" value="CheW-lke_dom"/>
</dbReference>
<dbReference type="Gene3D" id="2.30.30.40">
    <property type="entry name" value="SH3 Domains"/>
    <property type="match status" value="1"/>
</dbReference>
<dbReference type="AlphaFoldDB" id="A0A2V2N5M6"/>
<dbReference type="GeneID" id="97610721"/>
<dbReference type="RefSeq" id="WP_109941578.1">
    <property type="nucleotide sequence ID" value="NZ_CP176366.1"/>
</dbReference>
<dbReference type="GO" id="GO:0007165">
    <property type="term" value="P:signal transduction"/>
    <property type="evidence" value="ECO:0007669"/>
    <property type="project" value="InterPro"/>
</dbReference>
<evidence type="ECO:0000313" key="2">
    <source>
        <dbReference type="EMBL" id="PWR71808.1"/>
    </source>
</evidence>
<keyword evidence="3" id="KW-1185">Reference proteome</keyword>
<dbReference type="Gene3D" id="2.40.50.180">
    <property type="entry name" value="CheA-289, Domain 4"/>
    <property type="match status" value="1"/>
</dbReference>
<proteinExistence type="predicted"/>
<gene>
    <name evidence="2" type="ORF">DLD82_13085</name>
</gene>
<reference evidence="2 3" key="1">
    <citation type="submission" date="2018-05" db="EMBL/GenBank/DDBJ databases">
        <title>Draft genome of Methanospirillum stamsii Pt1.</title>
        <authorList>
            <person name="Dueholm M.S."/>
            <person name="Nielsen P.H."/>
            <person name="Bakmann L.F."/>
            <person name="Otzen D.E."/>
        </authorList>
    </citation>
    <scope>NUCLEOTIDE SEQUENCE [LARGE SCALE GENOMIC DNA]</scope>
    <source>
        <strain evidence="2 3">Pt1</strain>
    </source>
</reference>
<dbReference type="Proteomes" id="UP000245934">
    <property type="component" value="Unassembled WGS sequence"/>
</dbReference>
<organism evidence="2 3">
    <name type="scientific">Methanospirillum stamsii</name>
    <dbReference type="NCBI Taxonomy" id="1277351"/>
    <lineage>
        <taxon>Archaea</taxon>
        <taxon>Methanobacteriati</taxon>
        <taxon>Methanobacteriota</taxon>
        <taxon>Stenosarchaea group</taxon>
        <taxon>Methanomicrobia</taxon>
        <taxon>Methanomicrobiales</taxon>
        <taxon>Methanospirillaceae</taxon>
        <taxon>Methanospirillum</taxon>
    </lineage>
</organism>
<dbReference type="Pfam" id="PF01584">
    <property type="entry name" value="CheW"/>
    <property type="match status" value="1"/>
</dbReference>
<dbReference type="PANTHER" id="PTHR22617:SF23">
    <property type="entry name" value="CHEMOTAXIS PROTEIN CHEW"/>
    <property type="match status" value="1"/>
</dbReference>
<dbReference type="InterPro" id="IPR036061">
    <property type="entry name" value="CheW-like_dom_sf"/>
</dbReference>
<dbReference type="PROSITE" id="PS50851">
    <property type="entry name" value="CHEW"/>
    <property type="match status" value="1"/>
</dbReference>
<evidence type="ECO:0000259" key="1">
    <source>
        <dbReference type="PROSITE" id="PS50851"/>
    </source>
</evidence>
<accession>A0A2V2N5M6</accession>
<protein>
    <submittedName>
        <fullName evidence="2">Chemotaxis protein CheW</fullName>
    </submittedName>
</protein>
<sequence>MNWEEKESNVDTSALTDYESGLLKERAKSLAVPFITDSLQQNPIDILEFFLSGERYALPMQYVREVTLLRHLSPLPGTPDFILGIINVRGKIISVTDLRVFFHLPRKGLSDYNKIIILSGKGMEYAVLADQVAGVKSMDLNLLSHPPDILRGTEKDFLSGVFPGPVILINAELLLTDKRLIVQSSAIRI</sequence>
<dbReference type="PANTHER" id="PTHR22617">
    <property type="entry name" value="CHEMOTAXIS SENSOR HISTIDINE KINASE-RELATED"/>
    <property type="match status" value="1"/>
</dbReference>
<dbReference type="SMART" id="SM00260">
    <property type="entry name" value="CheW"/>
    <property type="match status" value="1"/>
</dbReference>
<feature type="domain" description="CheW-like" evidence="1">
    <location>
        <begin position="43"/>
        <end position="187"/>
    </location>
</feature>
<name>A0A2V2N5M6_9EURY</name>
<comment type="caution">
    <text evidence="2">The sequence shown here is derived from an EMBL/GenBank/DDBJ whole genome shotgun (WGS) entry which is preliminary data.</text>
</comment>
<dbReference type="SUPFAM" id="SSF50341">
    <property type="entry name" value="CheW-like"/>
    <property type="match status" value="1"/>
</dbReference>
<dbReference type="GO" id="GO:0006935">
    <property type="term" value="P:chemotaxis"/>
    <property type="evidence" value="ECO:0007669"/>
    <property type="project" value="InterPro"/>
</dbReference>
<evidence type="ECO:0000313" key="3">
    <source>
        <dbReference type="Proteomes" id="UP000245934"/>
    </source>
</evidence>
<dbReference type="OrthoDB" id="115049at2157"/>
<dbReference type="GO" id="GO:0005829">
    <property type="term" value="C:cytosol"/>
    <property type="evidence" value="ECO:0007669"/>
    <property type="project" value="TreeGrafter"/>
</dbReference>
<dbReference type="InterPro" id="IPR039315">
    <property type="entry name" value="CheW"/>
</dbReference>